<dbReference type="PANTHER" id="PTHR19136:SF81">
    <property type="entry name" value="MOLYBDENUM COFACTOR GUANYLYLTRANSFERASE"/>
    <property type="match status" value="1"/>
</dbReference>
<feature type="binding site" evidence="8">
    <location>
        <begin position="33"/>
        <end position="35"/>
    </location>
    <ligand>
        <name>GTP</name>
        <dbReference type="ChEBI" id="CHEBI:37565"/>
    </ligand>
</feature>
<keyword evidence="6 8" id="KW-0342">GTP-binding</keyword>
<evidence type="ECO:0000259" key="9">
    <source>
        <dbReference type="Pfam" id="PF12804"/>
    </source>
</evidence>
<dbReference type="GO" id="GO:0061603">
    <property type="term" value="F:molybdenum cofactor guanylyltransferase activity"/>
    <property type="evidence" value="ECO:0007669"/>
    <property type="project" value="UniProtKB-EC"/>
</dbReference>
<name>E0XTU1_9PROT</name>
<evidence type="ECO:0000256" key="4">
    <source>
        <dbReference type="ARBA" id="ARBA00022741"/>
    </source>
</evidence>
<keyword evidence="1 8" id="KW-0963">Cytoplasm</keyword>
<comment type="cofactor">
    <cofactor evidence="8">
        <name>Mg(2+)</name>
        <dbReference type="ChEBI" id="CHEBI:18420"/>
    </cofactor>
</comment>
<organism evidence="10">
    <name type="scientific">uncultured Rhodospirillales bacterium HF0200_01O14</name>
    <dbReference type="NCBI Taxonomy" id="710787"/>
    <lineage>
        <taxon>Bacteria</taxon>
        <taxon>Pseudomonadati</taxon>
        <taxon>Pseudomonadota</taxon>
        <taxon>Alphaproteobacteria</taxon>
        <taxon>Rhodospirillales</taxon>
        <taxon>environmental samples</taxon>
    </lineage>
</organism>
<dbReference type="InterPro" id="IPR029044">
    <property type="entry name" value="Nucleotide-diphossugar_trans"/>
</dbReference>
<dbReference type="EC" id="2.7.7.77" evidence="8"/>
<comment type="subcellular location">
    <subcellularLocation>
        <location evidence="8">Cytoplasm</location>
    </subcellularLocation>
</comment>
<dbReference type="SUPFAM" id="SSF53448">
    <property type="entry name" value="Nucleotide-diphospho-sugar transferases"/>
    <property type="match status" value="1"/>
</dbReference>
<dbReference type="PANTHER" id="PTHR19136">
    <property type="entry name" value="MOLYBDENUM COFACTOR GUANYLYLTRANSFERASE"/>
    <property type="match status" value="1"/>
</dbReference>
<dbReference type="InterPro" id="IPR013482">
    <property type="entry name" value="Molybde_CF_guanTrfase"/>
</dbReference>
<dbReference type="CDD" id="cd02503">
    <property type="entry name" value="MobA"/>
    <property type="match status" value="1"/>
</dbReference>
<dbReference type="Gene3D" id="3.90.550.10">
    <property type="entry name" value="Spore Coat Polysaccharide Biosynthesis Protein SpsA, Chain A"/>
    <property type="match status" value="1"/>
</dbReference>
<evidence type="ECO:0000256" key="2">
    <source>
        <dbReference type="ARBA" id="ARBA00022679"/>
    </source>
</evidence>
<evidence type="ECO:0000256" key="3">
    <source>
        <dbReference type="ARBA" id="ARBA00022723"/>
    </source>
</evidence>
<accession>E0XTU1</accession>
<keyword evidence="5 8" id="KW-0460">Magnesium</keyword>
<dbReference type="InterPro" id="IPR025877">
    <property type="entry name" value="MobA-like_NTP_Trfase"/>
</dbReference>
<dbReference type="GO" id="GO:1902758">
    <property type="term" value="P:bis(molybdopterin guanine dinucleotide)molybdenum biosynthetic process"/>
    <property type="evidence" value="ECO:0007669"/>
    <property type="project" value="TreeGrafter"/>
</dbReference>
<feature type="binding site" evidence="8">
    <location>
        <position position="45"/>
    </location>
    <ligand>
        <name>GTP</name>
        <dbReference type="ChEBI" id="CHEBI:37565"/>
    </ligand>
</feature>
<keyword evidence="3 8" id="KW-0479">Metal-binding</keyword>
<dbReference type="EMBL" id="GU474875">
    <property type="protein sequence ID" value="ADI17832.1"/>
    <property type="molecule type" value="Genomic_DNA"/>
</dbReference>
<sequence length="230" mass="24566">MALCHFVITLSILGDMTRSSDTRAIPKTAALILAGGEGRRMGGNKPFREVGGMTLLARVIKAARAQCDHVMISSNEDAAIFAEYDVPVIGDQPKPGQGPLGGILGGLDAVPGDIDWLVIFPVDCPIVPDDMVAQLLNGARNADVKAAFASYADRDHYLSSIWHRDGAEIIAQQLVDDNRRVGAALWMMDAVKVTFPVSDGALEPFTNVNSPEDLSALHKMLSGYAGIKHS</sequence>
<feature type="binding site" evidence="8">
    <location>
        <position position="123"/>
    </location>
    <ligand>
        <name>GTP</name>
        <dbReference type="ChEBI" id="CHEBI:37565"/>
    </ligand>
</feature>
<evidence type="ECO:0000313" key="10">
    <source>
        <dbReference type="EMBL" id="ADI17832.1"/>
    </source>
</evidence>
<gene>
    <name evidence="8" type="primary">mobA</name>
</gene>
<keyword evidence="7 8" id="KW-0501">Molybdenum cofactor biosynthesis</keyword>
<keyword evidence="2 8" id="KW-0808">Transferase</keyword>
<evidence type="ECO:0000256" key="7">
    <source>
        <dbReference type="ARBA" id="ARBA00023150"/>
    </source>
</evidence>
<evidence type="ECO:0000256" key="1">
    <source>
        <dbReference type="ARBA" id="ARBA00022490"/>
    </source>
</evidence>
<proteinExistence type="inferred from homology"/>
<dbReference type="HAMAP" id="MF_00316">
    <property type="entry name" value="MobA"/>
    <property type="match status" value="1"/>
</dbReference>
<evidence type="ECO:0000256" key="8">
    <source>
        <dbReference type="HAMAP-Rule" id="MF_00316"/>
    </source>
</evidence>
<dbReference type="GO" id="GO:0005737">
    <property type="term" value="C:cytoplasm"/>
    <property type="evidence" value="ECO:0007669"/>
    <property type="project" value="UniProtKB-SubCell"/>
</dbReference>
<dbReference type="Pfam" id="PF12804">
    <property type="entry name" value="NTP_transf_3"/>
    <property type="match status" value="1"/>
</dbReference>
<dbReference type="NCBIfam" id="TIGR02665">
    <property type="entry name" value="molyb_mobA"/>
    <property type="match status" value="1"/>
</dbReference>
<comment type="domain">
    <text evidence="8">The N-terminal domain determines nucleotide recognition and specific binding, while the C-terminal domain determines the specific binding to the target protein.</text>
</comment>
<evidence type="ECO:0000256" key="5">
    <source>
        <dbReference type="ARBA" id="ARBA00022842"/>
    </source>
</evidence>
<feature type="domain" description="MobA-like NTP transferase" evidence="9">
    <location>
        <begin position="30"/>
        <end position="176"/>
    </location>
</feature>
<reference evidence="10" key="1">
    <citation type="journal article" date="2011" name="Environ. Microbiol.">
        <title>Time-series analyses of Monterey Bay coastal microbial picoplankton using a 'genome proxy' microarray.</title>
        <authorList>
            <person name="Rich V.I."/>
            <person name="Pham V.D."/>
            <person name="Eppley J."/>
            <person name="Shi Y."/>
            <person name="DeLong E.F."/>
        </authorList>
    </citation>
    <scope>NUCLEOTIDE SEQUENCE</scope>
</reference>
<comment type="catalytic activity">
    <reaction evidence="8">
        <text>Mo-molybdopterin + GTP + H(+) = Mo-molybdopterin guanine dinucleotide + diphosphate</text>
        <dbReference type="Rhea" id="RHEA:34243"/>
        <dbReference type="ChEBI" id="CHEBI:15378"/>
        <dbReference type="ChEBI" id="CHEBI:33019"/>
        <dbReference type="ChEBI" id="CHEBI:37565"/>
        <dbReference type="ChEBI" id="CHEBI:71302"/>
        <dbReference type="ChEBI" id="CHEBI:71310"/>
        <dbReference type="EC" id="2.7.7.77"/>
    </reaction>
</comment>
<keyword evidence="4 8" id="KW-0547">Nucleotide-binding</keyword>
<comment type="caution">
    <text evidence="8">Lacks conserved residue(s) required for the propagation of feature annotation.</text>
</comment>
<dbReference type="GO" id="GO:0005525">
    <property type="term" value="F:GTP binding"/>
    <property type="evidence" value="ECO:0007669"/>
    <property type="project" value="UniProtKB-UniRule"/>
</dbReference>
<dbReference type="AlphaFoldDB" id="E0XTU1"/>
<evidence type="ECO:0000256" key="6">
    <source>
        <dbReference type="ARBA" id="ARBA00023134"/>
    </source>
</evidence>
<feature type="binding site" evidence="8">
    <location>
        <position position="123"/>
    </location>
    <ligand>
        <name>Mg(2+)</name>
        <dbReference type="ChEBI" id="CHEBI:18420"/>
    </ligand>
</feature>
<dbReference type="GO" id="GO:0046872">
    <property type="term" value="F:metal ion binding"/>
    <property type="evidence" value="ECO:0007669"/>
    <property type="project" value="UniProtKB-KW"/>
</dbReference>
<protein>
    <recommendedName>
        <fullName evidence="8">Molybdenum cofactor guanylyltransferase</fullName>
        <shortName evidence="8">MoCo guanylyltransferase</shortName>
        <ecNumber evidence="8">2.7.7.77</ecNumber>
    </recommendedName>
    <alternativeName>
        <fullName evidence="8">GTP:molybdopterin guanylyltransferase</fullName>
    </alternativeName>
    <alternativeName>
        <fullName evidence="8">Mo-MPT guanylyltransferase</fullName>
    </alternativeName>
    <alternativeName>
        <fullName evidence="8">Molybdopterin guanylyltransferase</fullName>
    </alternativeName>
    <alternativeName>
        <fullName evidence="8">Molybdopterin-guanine dinucleotide synthase</fullName>
        <shortName evidence="8">MGD synthase</shortName>
    </alternativeName>
</protein>
<comment type="subunit">
    <text evidence="8">Monomer.</text>
</comment>
<comment type="function">
    <text evidence="8">Transfers a GMP moiety from GTP to Mo-molybdopterin (Mo-MPT) cofactor (Moco or molybdenum cofactor) to form Mo-molybdopterin guanine dinucleotide (Mo-MGD) cofactor.</text>
</comment>
<comment type="similarity">
    <text evidence="8">Belongs to the MobA family.</text>
</comment>
<feature type="binding site" evidence="8">
    <location>
        <position position="91"/>
    </location>
    <ligand>
        <name>GTP</name>
        <dbReference type="ChEBI" id="CHEBI:37565"/>
    </ligand>
</feature>